<comment type="caution">
    <text evidence="1">The sequence shown here is derived from an EMBL/GenBank/DDBJ whole genome shotgun (WGS) entry which is preliminary data.</text>
</comment>
<evidence type="ECO:0000313" key="1">
    <source>
        <dbReference type="EMBL" id="EUA35857.1"/>
    </source>
</evidence>
<gene>
    <name evidence="1" type="ORF">I553_3577</name>
</gene>
<organism evidence="1">
    <name type="scientific">Mycobacterium xenopi 4042</name>
    <dbReference type="NCBI Taxonomy" id="1299334"/>
    <lineage>
        <taxon>Bacteria</taxon>
        <taxon>Bacillati</taxon>
        <taxon>Actinomycetota</taxon>
        <taxon>Actinomycetes</taxon>
        <taxon>Mycobacteriales</taxon>
        <taxon>Mycobacteriaceae</taxon>
        <taxon>Mycobacterium</taxon>
    </lineage>
</organism>
<protein>
    <submittedName>
        <fullName evidence="1">Uncharacterized protein</fullName>
    </submittedName>
</protein>
<dbReference type="EMBL" id="JAOB01000046">
    <property type="protein sequence ID" value="EUA35857.1"/>
    <property type="molecule type" value="Genomic_DNA"/>
</dbReference>
<accession>X8AVA7</accession>
<name>X8AVA7_MYCXE</name>
<dbReference type="PATRIC" id="fig|1299334.3.peg.4871"/>
<sequence>MLTVLPARGDIVAGPRRGPMATATSWLTLSPELMFRRVCSLWARFRRFVGHNLHTRRYESR</sequence>
<dbReference type="AlphaFoldDB" id="X8AVA7"/>
<reference evidence="1" key="1">
    <citation type="submission" date="2014-01" db="EMBL/GenBank/DDBJ databases">
        <authorList>
            <person name="Brown-Elliot B."/>
            <person name="Wallace R."/>
            <person name="Lenaerts A."/>
            <person name="Ordway D."/>
            <person name="DeGroote M.A."/>
            <person name="Parker T."/>
            <person name="Sizemore C."/>
            <person name="Tallon L.J."/>
            <person name="Sadzewicz L.K."/>
            <person name="Sengamalay N."/>
            <person name="Fraser C.M."/>
            <person name="Hine E."/>
            <person name="Shefchek K.A."/>
            <person name="Das S.P."/>
            <person name="Tettelin H."/>
        </authorList>
    </citation>
    <scope>NUCLEOTIDE SEQUENCE [LARGE SCALE GENOMIC DNA]</scope>
    <source>
        <strain evidence="1">4042</strain>
    </source>
</reference>
<proteinExistence type="predicted"/>